<proteinExistence type="predicted"/>
<dbReference type="EMBL" id="CM008049">
    <property type="protein sequence ID" value="PAN26170.1"/>
    <property type="molecule type" value="Genomic_DNA"/>
</dbReference>
<dbReference type="Gramene" id="PAN26170">
    <property type="protein sequence ID" value="PAN26170"/>
    <property type="gene ID" value="PAHAL_4G352900"/>
</dbReference>
<evidence type="ECO:0000313" key="1">
    <source>
        <dbReference type="EMBL" id="PAN26170.1"/>
    </source>
</evidence>
<gene>
    <name evidence="1" type="ORF">PAHAL_4G352900</name>
</gene>
<dbReference type="AlphaFoldDB" id="A0A2S3HMF0"/>
<name>A0A2S3HMF0_9POAL</name>
<organism evidence="1">
    <name type="scientific">Panicum hallii</name>
    <dbReference type="NCBI Taxonomy" id="206008"/>
    <lineage>
        <taxon>Eukaryota</taxon>
        <taxon>Viridiplantae</taxon>
        <taxon>Streptophyta</taxon>
        <taxon>Embryophyta</taxon>
        <taxon>Tracheophyta</taxon>
        <taxon>Spermatophyta</taxon>
        <taxon>Magnoliopsida</taxon>
        <taxon>Liliopsida</taxon>
        <taxon>Poales</taxon>
        <taxon>Poaceae</taxon>
        <taxon>PACMAD clade</taxon>
        <taxon>Panicoideae</taxon>
        <taxon>Panicodae</taxon>
        <taxon>Paniceae</taxon>
        <taxon>Panicinae</taxon>
        <taxon>Panicum</taxon>
        <taxon>Panicum sect. Panicum</taxon>
    </lineage>
</organism>
<sequence length="130" mass="14566">MLATTKGSSNLYAVIVELSAYLNITKPRGGGPHFFGIQMKPNQTNRRKLTRCRLERGNHDNRAYENGRCLEGHICGLSKIWSSNDTIQTTTILPILESLQRRVSEEGRRSCAIEPLLAGSMYSLSTIDRL</sequence>
<dbReference type="Proteomes" id="UP000243499">
    <property type="component" value="Chromosome 4"/>
</dbReference>
<accession>A0A2S3HMF0</accession>
<reference evidence="1" key="1">
    <citation type="submission" date="2018-04" db="EMBL/GenBank/DDBJ databases">
        <title>WGS assembly of Panicum hallii.</title>
        <authorList>
            <person name="Lovell J."/>
            <person name="Jenkins J."/>
            <person name="Lowry D."/>
            <person name="Mamidi S."/>
            <person name="Sreedasyam A."/>
            <person name="Weng X."/>
            <person name="Barry K."/>
            <person name="Bonette J."/>
            <person name="Campitelli B."/>
            <person name="Daum C."/>
            <person name="Gordon S."/>
            <person name="Gould B."/>
            <person name="Lipzen A."/>
            <person name="Macqueen A."/>
            <person name="Palacio-Mejia J."/>
            <person name="Plott C."/>
            <person name="Shakirov E."/>
            <person name="Shu S."/>
            <person name="Yoshinaga Y."/>
            <person name="Zane M."/>
            <person name="Rokhsar D."/>
            <person name="Grimwood J."/>
            <person name="Schmutz J."/>
            <person name="Juenger T."/>
        </authorList>
    </citation>
    <scope>NUCLEOTIDE SEQUENCE [LARGE SCALE GENOMIC DNA]</scope>
    <source>
        <strain evidence="1">FIL2</strain>
    </source>
</reference>
<protein>
    <submittedName>
        <fullName evidence="1">Uncharacterized protein</fullName>
    </submittedName>
</protein>